<dbReference type="OrthoDB" id="9775382at2"/>
<evidence type="ECO:0008006" key="4">
    <source>
        <dbReference type="Google" id="ProtNLM"/>
    </source>
</evidence>
<feature type="chain" id="PRO_5011514062" description="Outer membrane protein beta-barrel domain-containing protein" evidence="1">
    <location>
        <begin position="19"/>
        <end position="333"/>
    </location>
</feature>
<dbReference type="Proteomes" id="UP000198521">
    <property type="component" value="Unassembled WGS sequence"/>
</dbReference>
<organism evidence="2 3">
    <name type="scientific">Aquimarina amphilecti</name>
    <dbReference type="NCBI Taxonomy" id="1038014"/>
    <lineage>
        <taxon>Bacteria</taxon>
        <taxon>Pseudomonadati</taxon>
        <taxon>Bacteroidota</taxon>
        <taxon>Flavobacteriia</taxon>
        <taxon>Flavobacteriales</taxon>
        <taxon>Flavobacteriaceae</taxon>
        <taxon>Aquimarina</taxon>
    </lineage>
</organism>
<name>A0A1H7WEC2_AQUAM</name>
<dbReference type="Pfam" id="PF20230">
    <property type="entry name" value="DUF6588"/>
    <property type="match status" value="1"/>
</dbReference>
<dbReference type="RefSeq" id="WP_139195719.1">
    <property type="nucleotide sequence ID" value="NZ_FOAB01000010.1"/>
</dbReference>
<protein>
    <recommendedName>
        <fullName evidence="4">Outer membrane protein beta-barrel domain-containing protein</fullName>
    </recommendedName>
</protein>
<dbReference type="STRING" id="1038014.SAMN04487910_4389"/>
<evidence type="ECO:0000313" key="3">
    <source>
        <dbReference type="Proteomes" id="UP000198521"/>
    </source>
</evidence>
<keyword evidence="1" id="KW-0732">Signal</keyword>
<dbReference type="AlphaFoldDB" id="A0A1H7WEC2"/>
<keyword evidence="3" id="KW-1185">Reference proteome</keyword>
<accession>A0A1H7WEC2</accession>
<evidence type="ECO:0000313" key="2">
    <source>
        <dbReference type="EMBL" id="SEM19378.1"/>
    </source>
</evidence>
<proteinExistence type="predicted"/>
<dbReference type="InterPro" id="IPR046495">
    <property type="entry name" value="DUF6588"/>
</dbReference>
<gene>
    <name evidence="2" type="ORF">SAMN04487910_4389</name>
</gene>
<evidence type="ECO:0000256" key="1">
    <source>
        <dbReference type="SAM" id="SignalP"/>
    </source>
</evidence>
<dbReference type="EMBL" id="FOAB01000010">
    <property type="protein sequence ID" value="SEM19378.1"/>
    <property type="molecule type" value="Genomic_DNA"/>
</dbReference>
<feature type="signal peptide" evidence="1">
    <location>
        <begin position="1"/>
        <end position="18"/>
    </location>
</feature>
<reference evidence="2 3" key="1">
    <citation type="submission" date="2016-10" db="EMBL/GenBank/DDBJ databases">
        <authorList>
            <person name="de Groot N.N."/>
        </authorList>
    </citation>
    <scope>NUCLEOTIDE SEQUENCE [LARGE SCALE GENOMIC DNA]</scope>
    <source>
        <strain evidence="2 3">DSM 25232</strain>
    </source>
</reference>
<sequence>MKKTILLLAMLLFKVSYSQTNVDQLLELGIENAQRFSNDYFAPAGELLVNSMSNGWYKTAEVKKLWRFEVGFLGNLSFVREEKQSFVLNTADYEGVEFREGPSSQLVANAFGGDRGDIVVVLNQGQLAQVEVTLPDGIGGKEVNIAPTGFLQGSMGISKSTEIKARFLPKIAVRENTEVFLYGLAVQHELTDWIFSWKRLPFRFSGLIGYTNVRGFYDFTADSQIDGTDQEIRLKSSSWLVSGIISTKLPKFNFYGGFGYYAGNSKADILGTYEVQNGPLATQTVEDPISVDNKTSGLKATIGANVKLGFFRANLDYTLQNYQNLSIGLNFGW</sequence>